<dbReference type="InterPro" id="IPR007175">
    <property type="entry name" value="Rpr2/Snm1/Rpp21"/>
</dbReference>
<feature type="binding site" evidence="8">
    <location>
        <position position="89"/>
    </location>
    <ligand>
        <name>Zn(2+)</name>
        <dbReference type="ChEBI" id="CHEBI:29105"/>
    </ligand>
</feature>
<dbReference type="PANTHER" id="PTHR14742:SF0">
    <property type="entry name" value="RIBONUCLEASE P PROTEIN SUBUNIT P21"/>
    <property type="match status" value="1"/>
</dbReference>
<dbReference type="Gene3D" id="1.20.5.420">
    <property type="entry name" value="Immunoglobulin FC, subunit C"/>
    <property type="match status" value="1"/>
</dbReference>
<accession>E1RIK3</accession>
<comment type="function">
    <text evidence="8">Part of ribonuclease P, a protein complex that generates mature tRNA molecules by cleaving their 5'-ends.</text>
</comment>
<evidence type="ECO:0000256" key="6">
    <source>
        <dbReference type="ARBA" id="ARBA00022801"/>
    </source>
</evidence>
<dbReference type="Proteomes" id="UP000006565">
    <property type="component" value="Chromosome"/>
</dbReference>
<comment type="catalytic activity">
    <reaction evidence="8">
        <text>Endonucleolytic cleavage of RNA, removing 5'-extranucleotides from tRNA precursor.</text>
        <dbReference type="EC" id="3.1.26.5"/>
    </reaction>
</comment>
<feature type="binding site" evidence="8">
    <location>
        <position position="92"/>
    </location>
    <ligand>
        <name>Zn(2+)</name>
        <dbReference type="ChEBI" id="CHEBI:29105"/>
    </ligand>
</feature>
<dbReference type="EC" id="3.1.26.5" evidence="8"/>
<dbReference type="InterPro" id="IPR016432">
    <property type="entry name" value="RNP4"/>
</dbReference>
<dbReference type="GO" id="GO:0008270">
    <property type="term" value="F:zinc ion binding"/>
    <property type="evidence" value="ECO:0007669"/>
    <property type="project" value="UniProtKB-UniRule"/>
</dbReference>
<evidence type="ECO:0000256" key="3">
    <source>
        <dbReference type="ARBA" id="ARBA00022722"/>
    </source>
</evidence>
<dbReference type="PIRSF" id="PIRSF004878">
    <property type="entry name" value="RNase_P_4"/>
    <property type="match status" value="1"/>
</dbReference>
<keyword evidence="10" id="KW-1185">Reference proteome</keyword>
<dbReference type="GO" id="GO:0005737">
    <property type="term" value="C:cytoplasm"/>
    <property type="evidence" value="ECO:0007669"/>
    <property type="project" value="UniProtKB-SubCell"/>
</dbReference>
<keyword evidence="4 8" id="KW-0479">Metal-binding</keyword>
<dbReference type="GO" id="GO:0004526">
    <property type="term" value="F:ribonuclease P activity"/>
    <property type="evidence" value="ECO:0007669"/>
    <property type="project" value="UniProtKB-UniRule"/>
</dbReference>
<keyword evidence="1 8" id="KW-0963">Cytoplasm</keyword>
<evidence type="ECO:0000313" key="10">
    <source>
        <dbReference type="Proteomes" id="UP000006565"/>
    </source>
</evidence>
<dbReference type="HAMAP" id="MF_00757">
    <property type="entry name" value="RNase_P_4"/>
    <property type="match status" value="1"/>
</dbReference>
<dbReference type="Gene3D" id="6.20.50.20">
    <property type="match status" value="1"/>
</dbReference>
<organism evidence="9 10">
    <name type="scientific">Methanolacinia petrolearia (strain DSM 11571 / OCM 486 / SEBR 4847)</name>
    <name type="common">Methanoplanus petrolearius</name>
    <dbReference type="NCBI Taxonomy" id="679926"/>
    <lineage>
        <taxon>Archaea</taxon>
        <taxon>Methanobacteriati</taxon>
        <taxon>Methanobacteriota</taxon>
        <taxon>Stenosarchaea group</taxon>
        <taxon>Methanomicrobia</taxon>
        <taxon>Methanomicrobiales</taxon>
        <taxon>Methanomicrobiaceae</taxon>
        <taxon>Methanolacinia</taxon>
    </lineage>
</organism>
<evidence type="ECO:0000256" key="2">
    <source>
        <dbReference type="ARBA" id="ARBA00022694"/>
    </source>
</evidence>
<evidence type="ECO:0000256" key="7">
    <source>
        <dbReference type="ARBA" id="ARBA00022833"/>
    </source>
</evidence>
<dbReference type="GeneID" id="9744320"/>
<dbReference type="KEGG" id="mpi:Mpet_1843"/>
<evidence type="ECO:0000256" key="5">
    <source>
        <dbReference type="ARBA" id="ARBA00022759"/>
    </source>
</evidence>
<evidence type="ECO:0000313" key="9">
    <source>
        <dbReference type="EMBL" id="ADN36595.1"/>
    </source>
</evidence>
<dbReference type="GO" id="GO:0030677">
    <property type="term" value="C:ribonuclease P complex"/>
    <property type="evidence" value="ECO:0007669"/>
    <property type="project" value="UniProtKB-UniRule"/>
</dbReference>
<proteinExistence type="inferred from homology"/>
<dbReference type="PANTHER" id="PTHR14742">
    <property type="entry name" value="RIBONUCLEASE P SUBUNIT P21"/>
    <property type="match status" value="1"/>
</dbReference>
<keyword evidence="5 8" id="KW-0255">Endonuclease</keyword>
<dbReference type="STRING" id="679926.Mpet_1843"/>
<dbReference type="RefSeq" id="WP_013329772.1">
    <property type="nucleotide sequence ID" value="NC_014507.1"/>
</dbReference>
<dbReference type="eggNOG" id="arCOG04345">
    <property type="taxonomic scope" value="Archaea"/>
</dbReference>
<name>E1RIK3_METP4</name>
<dbReference type="HOGENOM" id="CLU_079140_3_0_2"/>
<keyword evidence="2 8" id="KW-0819">tRNA processing</keyword>
<dbReference type="Pfam" id="PF04032">
    <property type="entry name" value="Rpr2"/>
    <property type="match status" value="1"/>
</dbReference>
<feature type="binding site" evidence="8">
    <location>
        <position position="66"/>
    </location>
    <ligand>
        <name>Zn(2+)</name>
        <dbReference type="ChEBI" id="CHEBI:29105"/>
    </ligand>
</feature>
<protein>
    <recommendedName>
        <fullName evidence="8">Ribonuclease P protein component 4</fullName>
        <shortName evidence="8">RNase P component 4</shortName>
        <ecNumber evidence="8">3.1.26.5</ecNumber>
    </recommendedName>
    <alternativeName>
        <fullName evidence="8">Rpp21</fullName>
    </alternativeName>
</protein>
<dbReference type="EMBL" id="CP002117">
    <property type="protein sequence ID" value="ADN36595.1"/>
    <property type="molecule type" value="Genomic_DNA"/>
</dbReference>
<evidence type="ECO:0000256" key="1">
    <source>
        <dbReference type="ARBA" id="ARBA00022490"/>
    </source>
</evidence>
<dbReference type="AlphaFoldDB" id="E1RIK3"/>
<evidence type="ECO:0000256" key="8">
    <source>
        <dbReference type="HAMAP-Rule" id="MF_00757"/>
    </source>
</evidence>
<dbReference type="GO" id="GO:0001682">
    <property type="term" value="P:tRNA 5'-leader removal"/>
    <property type="evidence" value="ECO:0007669"/>
    <property type="project" value="UniProtKB-UniRule"/>
</dbReference>
<feature type="binding site" evidence="8">
    <location>
        <position position="63"/>
    </location>
    <ligand>
        <name>Zn(2+)</name>
        <dbReference type="ChEBI" id="CHEBI:29105"/>
    </ligand>
</feature>
<reference evidence="9 10" key="1">
    <citation type="journal article" date="2010" name="Stand. Genomic Sci.">
        <title>Complete genome sequence of Methanoplanus petrolearius type strain (SEBR 4847).</title>
        <authorList>
            <person name="Brambilla E."/>
            <person name="Djao O.D."/>
            <person name="Daligault H."/>
            <person name="Lapidus A."/>
            <person name="Lucas S."/>
            <person name="Hammon N."/>
            <person name="Nolan M."/>
            <person name="Tice H."/>
            <person name="Cheng J.F."/>
            <person name="Han C."/>
            <person name="Tapia R."/>
            <person name="Goodwin L."/>
            <person name="Pitluck S."/>
            <person name="Liolios K."/>
            <person name="Ivanova N."/>
            <person name="Mavromatis K."/>
            <person name="Mikhailova N."/>
            <person name="Pati A."/>
            <person name="Chen A."/>
            <person name="Palaniappan K."/>
            <person name="Land M."/>
            <person name="Hauser L."/>
            <person name="Chang Y.J."/>
            <person name="Jeffries C.D."/>
            <person name="Rohde M."/>
            <person name="Spring S."/>
            <person name="Sikorski J."/>
            <person name="Goker M."/>
            <person name="Woyke T."/>
            <person name="Bristow J."/>
            <person name="Eisen J.A."/>
            <person name="Markowitz V."/>
            <person name="Hugenholtz P."/>
            <person name="Kyrpides N.C."/>
            <person name="Klenk H.P."/>
        </authorList>
    </citation>
    <scope>NUCLEOTIDE SEQUENCE [LARGE SCALE GENOMIC DNA]</scope>
    <source>
        <strain evidence="10">DSM 11571 / OCM 486 / SEBR 4847</strain>
    </source>
</reference>
<sequence>MAPRRNKNTERKIAEERIERLFEAAHTVYEKDPSLSGRYVILAIKIAMKYRVKIPDRYRHSYCRKCFSFFSPGNNTRTRINSGKVTLTCTNCGYIRRYPIKERR</sequence>
<keyword evidence="3 8" id="KW-0540">Nuclease</keyword>
<comment type="subunit">
    <text evidence="8">Consists of a catalytic RNA component and at least 4-5 protein subunits.</text>
</comment>
<keyword evidence="6 8" id="KW-0378">Hydrolase</keyword>
<keyword evidence="7 8" id="KW-0862">Zinc</keyword>
<comment type="subcellular location">
    <subcellularLocation>
        <location evidence="8">Cytoplasm</location>
    </subcellularLocation>
</comment>
<comment type="similarity">
    <text evidence="8">Belongs to the eukaryotic/archaeal RNase P protein component 4 family.</text>
</comment>
<evidence type="ECO:0000256" key="4">
    <source>
        <dbReference type="ARBA" id="ARBA00022723"/>
    </source>
</evidence>
<gene>
    <name evidence="8" type="primary">rnp4</name>
    <name evidence="9" type="ordered locus">Mpet_1843</name>
</gene>
<dbReference type="OrthoDB" id="10058at2157"/>
<comment type="cofactor">
    <cofactor evidence="8">
        <name>Zn(2+)</name>
        <dbReference type="ChEBI" id="CHEBI:29105"/>
    </cofactor>
    <text evidence="8">Binds 1 zinc ion per subunit.</text>
</comment>